<dbReference type="Proteomes" id="UP000765509">
    <property type="component" value="Unassembled WGS sequence"/>
</dbReference>
<dbReference type="AlphaFoldDB" id="A0A9Q3BDE9"/>
<comment type="caution">
    <text evidence="2">The sequence shown here is derived from an EMBL/GenBank/DDBJ whole genome shotgun (WGS) entry which is preliminary data.</text>
</comment>
<feature type="region of interest" description="Disordered" evidence="1">
    <location>
        <begin position="58"/>
        <end position="87"/>
    </location>
</feature>
<name>A0A9Q3BDE9_9BASI</name>
<evidence type="ECO:0000313" key="2">
    <source>
        <dbReference type="EMBL" id="MBW0462930.1"/>
    </source>
</evidence>
<sequence length="114" mass="13268">MSNHKILVKLPGDLKNSVKCGCNKVHNLDDIPNKPQEVSKRTFICRYPECKMNNFRDKPKFVPESKDRPRDKGVETQKKRNACHNCESPNHYADNLAKPKLIIYTINEEDSERE</sequence>
<keyword evidence="3" id="KW-1185">Reference proteome</keyword>
<gene>
    <name evidence="2" type="ORF">O181_002645</name>
</gene>
<evidence type="ECO:0000256" key="1">
    <source>
        <dbReference type="SAM" id="MobiDB-lite"/>
    </source>
</evidence>
<accession>A0A9Q3BDE9</accession>
<evidence type="ECO:0000313" key="3">
    <source>
        <dbReference type="Proteomes" id="UP000765509"/>
    </source>
</evidence>
<reference evidence="2" key="1">
    <citation type="submission" date="2021-03" db="EMBL/GenBank/DDBJ databases">
        <title>Draft genome sequence of rust myrtle Austropuccinia psidii MF-1, a brazilian biotype.</title>
        <authorList>
            <person name="Quecine M.C."/>
            <person name="Pachon D.M.R."/>
            <person name="Bonatelli M.L."/>
            <person name="Correr F.H."/>
            <person name="Franceschini L.M."/>
            <person name="Leite T.F."/>
            <person name="Margarido G.R.A."/>
            <person name="Almeida C.A."/>
            <person name="Ferrarezi J.A."/>
            <person name="Labate C.A."/>
        </authorList>
    </citation>
    <scope>NUCLEOTIDE SEQUENCE</scope>
    <source>
        <strain evidence="2">MF-1</strain>
    </source>
</reference>
<proteinExistence type="predicted"/>
<protein>
    <submittedName>
        <fullName evidence="2">Uncharacterized protein</fullName>
    </submittedName>
</protein>
<organism evidence="2 3">
    <name type="scientific">Austropuccinia psidii MF-1</name>
    <dbReference type="NCBI Taxonomy" id="1389203"/>
    <lineage>
        <taxon>Eukaryota</taxon>
        <taxon>Fungi</taxon>
        <taxon>Dikarya</taxon>
        <taxon>Basidiomycota</taxon>
        <taxon>Pucciniomycotina</taxon>
        <taxon>Pucciniomycetes</taxon>
        <taxon>Pucciniales</taxon>
        <taxon>Sphaerophragmiaceae</taxon>
        <taxon>Austropuccinia</taxon>
    </lineage>
</organism>
<feature type="compositionally biased region" description="Basic and acidic residues" evidence="1">
    <location>
        <begin position="58"/>
        <end position="78"/>
    </location>
</feature>
<dbReference type="EMBL" id="AVOT02000453">
    <property type="protein sequence ID" value="MBW0462930.1"/>
    <property type="molecule type" value="Genomic_DNA"/>
</dbReference>